<protein>
    <recommendedName>
        <fullName evidence="7">Major facilitator superfamily (MFS) profile domain-containing protein</fullName>
    </recommendedName>
</protein>
<evidence type="ECO:0000256" key="1">
    <source>
        <dbReference type="ARBA" id="ARBA00004141"/>
    </source>
</evidence>
<dbReference type="GO" id="GO:0022857">
    <property type="term" value="F:transmembrane transporter activity"/>
    <property type="evidence" value="ECO:0007669"/>
    <property type="project" value="InterPro"/>
</dbReference>
<feature type="transmembrane region" description="Helical" evidence="5">
    <location>
        <begin position="163"/>
        <end position="184"/>
    </location>
</feature>
<dbReference type="AlphaFoldDB" id="A0A1B6HET9"/>
<evidence type="ECO:0008006" key="7">
    <source>
        <dbReference type="Google" id="ProtNLM"/>
    </source>
</evidence>
<evidence type="ECO:0000256" key="3">
    <source>
        <dbReference type="ARBA" id="ARBA00022989"/>
    </source>
</evidence>
<gene>
    <name evidence="6" type="ORF">g.23207</name>
</gene>
<dbReference type="SUPFAM" id="SSF103473">
    <property type="entry name" value="MFS general substrate transporter"/>
    <property type="match status" value="1"/>
</dbReference>
<reference evidence="6" key="1">
    <citation type="submission" date="2015-11" db="EMBL/GenBank/DDBJ databases">
        <title>De novo transcriptome assembly of four potential Pierce s Disease insect vectors from Arizona vineyards.</title>
        <authorList>
            <person name="Tassone E.E."/>
        </authorList>
    </citation>
    <scope>NUCLEOTIDE SEQUENCE</scope>
</reference>
<feature type="transmembrane region" description="Helical" evidence="5">
    <location>
        <begin position="248"/>
        <end position="273"/>
    </location>
</feature>
<evidence type="ECO:0000256" key="2">
    <source>
        <dbReference type="ARBA" id="ARBA00022692"/>
    </source>
</evidence>
<feature type="transmembrane region" description="Helical" evidence="5">
    <location>
        <begin position="69"/>
        <end position="86"/>
    </location>
</feature>
<evidence type="ECO:0000256" key="5">
    <source>
        <dbReference type="SAM" id="Phobius"/>
    </source>
</evidence>
<organism evidence="6">
    <name type="scientific">Homalodisca liturata</name>
    <dbReference type="NCBI Taxonomy" id="320908"/>
    <lineage>
        <taxon>Eukaryota</taxon>
        <taxon>Metazoa</taxon>
        <taxon>Ecdysozoa</taxon>
        <taxon>Arthropoda</taxon>
        <taxon>Hexapoda</taxon>
        <taxon>Insecta</taxon>
        <taxon>Pterygota</taxon>
        <taxon>Neoptera</taxon>
        <taxon>Paraneoptera</taxon>
        <taxon>Hemiptera</taxon>
        <taxon>Auchenorrhyncha</taxon>
        <taxon>Membracoidea</taxon>
        <taxon>Cicadellidae</taxon>
        <taxon>Cicadellinae</taxon>
        <taxon>Proconiini</taxon>
        <taxon>Homalodisca</taxon>
    </lineage>
</organism>
<comment type="subcellular location">
    <subcellularLocation>
        <location evidence="1">Membrane</location>
        <topology evidence="1">Multi-pass membrane protein</topology>
    </subcellularLocation>
</comment>
<sequence>MRISSVLKQVSVEPMLVLYYVAAAIATLAGTNLVLLKACNPNHSPAEGDACDEVAAQKVVTAINTWRPSFEYSIPVLFILFAGAWSDAHGKRRKPLMILPIAGEIVTLFYITSSVYFWKWTPEMTALFESLFRGLTGGRTCFSFGAITYIADNTYPEQRTFRLAIITALIFISSPIGNALGGILRVTFGFYVVFNVCLILNLLALLSGLILMKRYNDEECLEKSCGLPELKKTWKTVFKERTGHNRTIILLMLIVSPLFGGCLIGEYSVLYFYLRYKFHWGEADYGFYSAFRMSLTFFGTLISIGVLSRMCRLSDEVIGLIATTSQIVAALGNTFAQFQWQMFLYPTLDLMHGAIYTVGHSIVSKVVDSVELGKVNSVLGTVDSLIPLIVFPLYNRTYSMTFQEKPGTFFLISVAFASVTWVIFLTVIVLRMKQSAKVHTTVN</sequence>
<dbReference type="EMBL" id="GECU01034551">
    <property type="protein sequence ID" value="JAS73155.1"/>
    <property type="molecule type" value="Transcribed_RNA"/>
</dbReference>
<evidence type="ECO:0000256" key="4">
    <source>
        <dbReference type="ARBA" id="ARBA00023136"/>
    </source>
</evidence>
<dbReference type="PANTHER" id="PTHR23507">
    <property type="entry name" value="ZGC:174356"/>
    <property type="match status" value="1"/>
</dbReference>
<dbReference type="InterPro" id="IPR011701">
    <property type="entry name" value="MFS"/>
</dbReference>
<accession>A0A1B6HET9</accession>
<name>A0A1B6HET9_9HEMI</name>
<evidence type="ECO:0000313" key="6">
    <source>
        <dbReference type="EMBL" id="JAS73155.1"/>
    </source>
</evidence>
<feature type="transmembrane region" description="Helical" evidence="5">
    <location>
        <begin position="409"/>
        <end position="430"/>
    </location>
</feature>
<feature type="transmembrane region" description="Helical" evidence="5">
    <location>
        <begin position="285"/>
        <end position="305"/>
    </location>
</feature>
<keyword evidence="3 5" id="KW-1133">Transmembrane helix</keyword>
<dbReference type="Gene3D" id="1.20.1250.20">
    <property type="entry name" value="MFS general substrate transporter like domains"/>
    <property type="match status" value="1"/>
</dbReference>
<proteinExistence type="predicted"/>
<feature type="transmembrane region" description="Helical" evidence="5">
    <location>
        <begin position="98"/>
        <end position="118"/>
    </location>
</feature>
<feature type="transmembrane region" description="Helical" evidence="5">
    <location>
        <begin position="190"/>
        <end position="211"/>
    </location>
</feature>
<dbReference type="Pfam" id="PF07690">
    <property type="entry name" value="MFS_1"/>
    <property type="match status" value="1"/>
</dbReference>
<keyword evidence="4 5" id="KW-0472">Membrane</keyword>
<feature type="transmembrane region" description="Helical" evidence="5">
    <location>
        <begin position="317"/>
        <end position="336"/>
    </location>
</feature>
<keyword evidence="2 5" id="KW-0812">Transmembrane</keyword>
<dbReference type="InterPro" id="IPR036259">
    <property type="entry name" value="MFS_trans_sf"/>
</dbReference>
<dbReference type="GO" id="GO:0016020">
    <property type="term" value="C:membrane"/>
    <property type="evidence" value="ECO:0007669"/>
    <property type="project" value="UniProtKB-SubCell"/>
</dbReference>
<feature type="transmembrane region" description="Helical" evidence="5">
    <location>
        <begin position="16"/>
        <end position="35"/>
    </location>
</feature>
<dbReference type="PANTHER" id="PTHR23507:SF1">
    <property type="entry name" value="FI18259P1-RELATED"/>
    <property type="match status" value="1"/>
</dbReference>